<dbReference type="Gene3D" id="3.90.230.10">
    <property type="entry name" value="Creatinase/methionine aminopeptidase superfamily"/>
    <property type="match status" value="1"/>
</dbReference>
<reference evidence="6" key="2">
    <citation type="journal article" date="2021" name="PeerJ">
        <title>Extensive microbial diversity within the chicken gut microbiome revealed by metagenomics and culture.</title>
        <authorList>
            <person name="Gilroy R."/>
            <person name="Ravi A."/>
            <person name="Getino M."/>
            <person name="Pursley I."/>
            <person name="Horton D.L."/>
            <person name="Alikhan N.F."/>
            <person name="Baker D."/>
            <person name="Gharbi K."/>
            <person name="Hall N."/>
            <person name="Watson M."/>
            <person name="Adriaenssens E.M."/>
            <person name="Foster-Nyarko E."/>
            <person name="Jarju S."/>
            <person name="Secka A."/>
            <person name="Antonio M."/>
            <person name="Oren A."/>
            <person name="Chaudhuri R.R."/>
            <person name="La Ragione R."/>
            <person name="Hildebrand F."/>
            <person name="Pallen M.J."/>
        </authorList>
    </citation>
    <scope>NUCLEOTIDE SEQUENCE</scope>
    <source>
        <strain evidence="6">ChiSxjej2B14-8506</strain>
    </source>
</reference>
<evidence type="ECO:0000259" key="5">
    <source>
        <dbReference type="Pfam" id="PF01321"/>
    </source>
</evidence>
<organism evidence="6 7">
    <name type="scientific">Candidatus Fimadaptatus faecigallinarum</name>
    <dbReference type="NCBI Taxonomy" id="2840814"/>
    <lineage>
        <taxon>Bacteria</taxon>
        <taxon>Bacillati</taxon>
        <taxon>Bacillota</taxon>
        <taxon>Clostridia</taxon>
        <taxon>Eubacteriales</taxon>
        <taxon>Candidatus Fimadaptatus</taxon>
    </lineage>
</organism>
<dbReference type="Proteomes" id="UP000824123">
    <property type="component" value="Unassembled WGS sequence"/>
</dbReference>
<comment type="similarity">
    <text evidence="3">Belongs to the peptidase M24B family.</text>
</comment>
<comment type="caution">
    <text evidence="6">The sequence shown here is derived from an EMBL/GenBank/DDBJ whole genome shotgun (WGS) entry which is preliminary data.</text>
</comment>
<dbReference type="InterPro" id="IPR050659">
    <property type="entry name" value="Peptidase_M24B"/>
</dbReference>
<dbReference type="AlphaFoldDB" id="A0A9D1S523"/>
<evidence type="ECO:0000256" key="1">
    <source>
        <dbReference type="ARBA" id="ARBA00022723"/>
    </source>
</evidence>
<evidence type="ECO:0000313" key="7">
    <source>
        <dbReference type="Proteomes" id="UP000824123"/>
    </source>
</evidence>
<dbReference type="GO" id="GO:0004177">
    <property type="term" value="F:aminopeptidase activity"/>
    <property type="evidence" value="ECO:0007669"/>
    <property type="project" value="UniProtKB-KW"/>
</dbReference>
<name>A0A9D1S523_9FIRM</name>
<proteinExistence type="inferred from homology"/>
<reference evidence="6" key="1">
    <citation type="submission" date="2020-10" db="EMBL/GenBank/DDBJ databases">
        <authorList>
            <person name="Gilroy R."/>
        </authorList>
    </citation>
    <scope>NUCLEOTIDE SEQUENCE</scope>
    <source>
        <strain evidence="6">ChiSxjej2B14-8506</strain>
    </source>
</reference>
<dbReference type="SUPFAM" id="SSF55920">
    <property type="entry name" value="Creatinase/aminopeptidase"/>
    <property type="match status" value="1"/>
</dbReference>
<dbReference type="Pfam" id="PF00557">
    <property type="entry name" value="Peptidase_M24"/>
    <property type="match status" value="1"/>
</dbReference>
<evidence type="ECO:0000259" key="4">
    <source>
        <dbReference type="Pfam" id="PF00557"/>
    </source>
</evidence>
<protein>
    <submittedName>
        <fullName evidence="6">Aminopeptidase P family protein</fullName>
    </submittedName>
</protein>
<keyword evidence="2" id="KW-0378">Hydrolase</keyword>
<dbReference type="PANTHER" id="PTHR46112:SF3">
    <property type="entry name" value="AMINOPEPTIDASE YPDF"/>
    <property type="match status" value="1"/>
</dbReference>
<dbReference type="Pfam" id="PF01321">
    <property type="entry name" value="Creatinase_N"/>
    <property type="match status" value="1"/>
</dbReference>
<keyword evidence="6" id="KW-0645">Protease</keyword>
<dbReference type="SUPFAM" id="SSF53092">
    <property type="entry name" value="Creatinase/prolidase N-terminal domain"/>
    <property type="match status" value="1"/>
</dbReference>
<dbReference type="EMBL" id="DVNK01000059">
    <property type="protein sequence ID" value="HIU47554.1"/>
    <property type="molecule type" value="Genomic_DNA"/>
</dbReference>
<feature type="domain" description="Peptidase M24" evidence="4">
    <location>
        <begin position="135"/>
        <end position="336"/>
    </location>
</feature>
<dbReference type="InterPro" id="IPR000587">
    <property type="entry name" value="Creatinase_N"/>
</dbReference>
<evidence type="ECO:0000313" key="6">
    <source>
        <dbReference type="EMBL" id="HIU47554.1"/>
    </source>
</evidence>
<dbReference type="InterPro" id="IPR000994">
    <property type="entry name" value="Pept_M24"/>
</dbReference>
<sequence>MRWERIDKVRAQMAQRGMSSLVVSDPMSIYYLTGIYIEPGERMLALLVRPDGVKLYVNALFPVEPVEGLDMCVLHDGYEPTVELARDVSGVVGVDKNWPSRFLLALMEQAHITPVNGSAAVDVCRMCKDADELAQLRAASAGNDRVMAQGIQAIREGMTERELADIMNEIYRAEGMPNVAFEALICFGANGAFPHHTTGDTRLKPGDSIIIDTGHRLGMYCSDMTRTVFFKCASDEQRRVYEIVDRANRAAEAIAGPGVKLSDIDAAARSVIAEAGYGEMFTHRTGHGIGIDVHEPPDVAATNPAPAEPGMVFSVEPGIYLPGRFGVRIEDLVAITPDGCEVLNHHSHELTIID</sequence>
<evidence type="ECO:0000256" key="3">
    <source>
        <dbReference type="RuleBase" id="RU000590"/>
    </source>
</evidence>
<dbReference type="InterPro" id="IPR001131">
    <property type="entry name" value="Peptidase_M24B_aminopep-P_CS"/>
</dbReference>
<dbReference type="PANTHER" id="PTHR46112">
    <property type="entry name" value="AMINOPEPTIDASE"/>
    <property type="match status" value="1"/>
</dbReference>
<dbReference type="CDD" id="cd01092">
    <property type="entry name" value="APP-like"/>
    <property type="match status" value="1"/>
</dbReference>
<feature type="domain" description="Creatinase N-terminal" evidence="5">
    <location>
        <begin position="5"/>
        <end position="127"/>
    </location>
</feature>
<dbReference type="InterPro" id="IPR036005">
    <property type="entry name" value="Creatinase/aminopeptidase-like"/>
</dbReference>
<keyword evidence="6" id="KW-0031">Aminopeptidase</keyword>
<dbReference type="Gene3D" id="3.40.350.10">
    <property type="entry name" value="Creatinase/prolidase N-terminal domain"/>
    <property type="match status" value="1"/>
</dbReference>
<dbReference type="PROSITE" id="PS00491">
    <property type="entry name" value="PROLINE_PEPTIDASE"/>
    <property type="match status" value="1"/>
</dbReference>
<gene>
    <name evidence="6" type="ORF">IAC59_09925</name>
</gene>
<keyword evidence="1 3" id="KW-0479">Metal-binding</keyword>
<evidence type="ECO:0000256" key="2">
    <source>
        <dbReference type="ARBA" id="ARBA00022801"/>
    </source>
</evidence>
<dbReference type="InterPro" id="IPR029149">
    <property type="entry name" value="Creatin/AminoP/Spt16_N"/>
</dbReference>
<dbReference type="GO" id="GO:0046872">
    <property type="term" value="F:metal ion binding"/>
    <property type="evidence" value="ECO:0007669"/>
    <property type="project" value="UniProtKB-KW"/>
</dbReference>
<accession>A0A9D1S523</accession>